<dbReference type="PANTHER" id="PTHR39183">
    <property type="entry name" value="SPORE COAT PROTEIN F-LIKE PROTEIN YHCQ"/>
    <property type="match status" value="1"/>
</dbReference>
<proteinExistence type="inferred from homology"/>
<gene>
    <name evidence="4" type="ORF">SAMN05216243_2870</name>
</gene>
<organism evidence="4 5">
    <name type="scientific">Sediminibacillus albus</name>
    <dbReference type="NCBI Taxonomy" id="407036"/>
    <lineage>
        <taxon>Bacteria</taxon>
        <taxon>Bacillati</taxon>
        <taxon>Bacillota</taxon>
        <taxon>Bacilli</taxon>
        <taxon>Bacillales</taxon>
        <taxon>Bacillaceae</taxon>
        <taxon>Sediminibacillus</taxon>
    </lineage>
</organism>
<dbReference type="Gene3D" id="1.20.1260.10">
    <property type="match status" value="1"/>
</dbReference>
<dbReference type="Pfam" id="PF07875">
    <property type="entry name" value="Coat_F"/>
    <property type="match status" value="1"/>
</dbReference>
<evidence type="ECO:0000313" key="4">
    <source>
        <dbReference type="EMBL" id="SDK35746.1"/>
    </source>
</evidence>
<sequence length="100" mass="11379">MHMELLEKLKTAGKMRDEVIATDFLVTAKAAVRTYAVAITETASPEVREVLKKQLDEAIDTHAKIANYMIKNEMYHAYDLDEQLSHDKEKVQKALEMVNG</sequence>
<evidence type="ECO:0000256" key="1">
    <source>
        <dbReference type="ARBA" id="ARBA00022969"/>
    </source>
</evidence>
<keyword evidence="4" id="KW-0946">Virion</keyword>
<dbReference type="InterPro" id="IPR012347">
    <property type="entry name" value="Ferritin-like"/>
</dbReference>
<comment type="similarity">
    <text evidence="3">Belongs to the CotF family.</text>
</comment>
<evidence type="ECO:0000256" key="2">
    <source>
        <dbReference type="ARBA" id="ARBA00024325"/>
    </source>
</evidence>
<keyword evidence="1" id="KW-0749">Sporulation</keyword>
<name>A0A1G9B854_9BACI</name>
<protein>
    <submittedName>
        <fullName evidence="4">Similar to spore coat protein</fullName>
    </submittedName>
</protein>
<evidence type="ECO:0000313" key="5">
    <source>
        <dbReference type="Proteomes" id="UP000198694"/>
    </source>
</evidence>
<keyword evidence="4" id="KW-0167">Capsid protein</keyword>
<keyword evidence="5" id="KW-1185">Reference proteome</keyword>
<comment type="subcellular location">
    <subcellularLocation>
        <location evidence="2">Spore coat</location>
    </subcellularLocation>
</comment>
<reference evidence="4 5" key="1">
    <citation type="submission" date="2016-10" db="EMBL/GenBank/DDBJ databases">
        <authorList>
            <person name="de Groot N.N."/>
        </authorList>
    </citation>
    <scope>NUCLEOTIDE SEQUENCE [LARGE SCALE GENOMIC DNA]</scope>
    <source>
        <strain evidence="4 5">CGMCC 1.6502</strain>
    </source>
</reference>
<dbReference type="InterPro" id="IPR012851">
    <property type="entry name" value="Spore_coat_CotF-like"/>
</dbReference>
<evidence type="ECO:0000256" key="3">
    <source>
        <dbReference type="ARBA" id="ARBA00024344"/>
    </source>
</evidence>
<dbReference type="GO" id="GO:0030435">
    <property type="term" value="P:sporulation resulting in formation of a cellular spore"/>
    <property type="evidence" value="ECO:0007669"/>
    <property type="project" value="UniProtKB-KW"/>
</dbReference>
<accession>A0A1G9B854</accession>
<dbReference type="Proteomes" id="UP000198694">
    <property type="component" value="Unassembled WGS sequence"/>
</dbReference>
<dbReference type="EMBL" id="FNFL01000005">
    <property type="protein sequence ID" value="SDK35746.1"/>
    <property type="molecule type" value="Genomic_DNA"/>
</dbReference>
<dbReference type="AlphaFoldDB" id="A0A1G9B854"/>
<dbReference type="PANTHER" id="PTHR39183:SF1">
    <property type="entry name" value="SPORE COAT PROTEIN F-LIKE PROTEIN YHCQ"/>
    <property type="match status" value="1"/>
</dbReference>